<comment type="subcellular location">
    <subcellularLocation>
        <location evidence="1">Cytoplasm</location>
        <location evidence="1">Cytoskeleton</location>
    </subcellularLocation>
</comment>
<evidence type="ECO:0000313" key="9">
    <source>
        <dbReference type="Proteomes" id="UP000054097"/>
    </source>
</evidence>
<dbReference type="InterPro" id="IPR036743">
    <property type="entry name" value="ARPC5_sf"/>
</dbReference>
<dbReference type="SUPFAM" id="SSF69103">
    <property type="entry name" value="Arp2/3 complex 16 kDa subunit ARPC5"/>
    <property type="match status" value="1"/>
</dbReference>
<evidence type="ECO:0000313" key="8">
    <source>
        <dbReference type="EMBL" id="KIM24502.1"/>
    </source>
</evidence>
<evidence type="ECO:0000256" key="6">
    <source>
        <dbReference type="ARBA" id="ARBA00060329"/>
    </source>
</evidence>
<dbReference type="PANTHER" id="PTHR12644">
    <property type="entry name" value="ARP2/3 COMPLEX 16 KD SUBUNIT P16-ARC"/>
    <property type="match status" value="1"/>
</dbReference>
<keyword evidence="3" id="KW-0963">Cytoplasm</keyword>
<dbReference type="GO" id="GO:0034314">
    <property type="term" value="P:Arp2/3 complex-mediated actin nucleation"/>
    <property type="evidence" value="ECO:0007669"/>
    <property type="project" value="InterPro"/>
</dbReference>
<dbReference type="EMBL" id="KN824323">
    <property type="protein sequence ID" value="KIM24502.1"/>
    <property type="molecule type" value="Genomic_DNA"/>
</dbReference>
<dbReference type="Proteomes" id="UP000054097">
    <property type="component" value="Unassembled WGS sequence"/>
</dbReference>
<dbReference type="Gene3D" id="1.25.40.190">
    <property type="entry name" value="Actin-related protein 2/3 complex subunit 5"/>
    <property type="match status" value="1"/>
</dbReference>
<gene>
    <name evidence="8" type="ORF">M408DRAFT_331742</name>
</gene>
<dbReference type="GO" id="GO:0030833">
    <property type="term" value="P:regulation of actin filament polymerization"/>
    <property type="evidence" value="ECO:0007669"/>
    <property type="project" value="InterPro"/>
</dbReference>
<keyword evidence="4 7" id="KW-0206">Cytoskeleton</keyword>
<organism evidence="8 9">
    <name type="scientific">Serendipita vermifera MAFF 305830</name>
    <dbReference type="NCBI Taxonomy" id="933852"/>
    <lineage>
        <taxon>Eukaryota</taxon>
        <taxon>Fungi</taxon>
        <taxon>Dikarya</taxon>
        <taxon>Basidiomycota</taxon>
        <taxon>Agaricomycotina</taxon>
        <taxon>Agaricomycetes</taxon>
        <taxon>Sebacinales</taxon>
        <taxon>Serendipitaceae</taxon>
        <taxon>Serendipita</taxon>
    </lineage>
</organism>
<protein>
    <recommendedName>
        <fullName evidence="5 7">Actin-related protein 2/3 complex subunit 5</fullName>
    </recommendedName>
</protein>
<evidence type="ECO:0000256" key="7">
    <source>
        <dbReference type="RuleBase" id="RU004301"/>
    </source>
</evidence>
<evidence type="ECO:0000256" key="2">
    <source>
        <dbReference type="ARBA" id="ARBA00006084"/>
    </source>
</evidence>
<dbReference type="HOGENOM" id="CLU_101888_2_0_1"/>
<sequence length="157" mass="17119">MASSDFRKINIDQYDEDQLLEEELYEADPRDPATVLADAKSKAAGVRGLIAKGDLGTALNSVLENAPYGPKVDDAKILTLQTLLLILNSTKPAEIPTRVKALSSDCQDTLMKYLYKAMAMPGYADVNSSALLSWHEKLTEVAGIGCIVRVMTDRKTV</sequence>
<dbReference type="OrthoDB" id="429520at2759"/>
<comment type="function">
    <text evidence="7">Functions as component of the Arp2/3 complex which is involved in regulation of actin polymerization and together with an activating nucleation-promoting factor (NPF) mediates the formation of branched actin networks. Arp2/3 complex plays a critical role in the control of cell morphogenesis via the modulation of cell polarity development.</text>
</comment>
<comment type="function">
    <text evidence="6">Functions as a component of the Arp2/3 complex which is involved in regulation of actin polymerization and together with an activating nucleation-promoting factor (NPF) mediates the formation of branched actin networks.</text>
</comment>
<evidence type="ECO:0000256" key="5">
    <source>
        <dbReference type="ARBA" id="ARBA00040214"/>
    </source>
</evidence>
<dbReference type="InterPro" id="IPR006789">
    <property type="entry name" value="ARPC5"/>
</dbReference>
<keyword evidence="9" id="KW-1185">Reference proteome</keyword>
<dbReference type="PIRSF" id="PIRSF039096">
    <property type="entry name" value="p16-ARC"/>
    <property type="match status" value="1"/>
</dbReference>
<evidence type="ECO:0000256" key="1">
    <source>
        <dbReference type="ARBA" id="ARBA00004245"/>
    </source>
</evidence>
<reference evidence="8 9" key="1">
    <citation type="submission" date="2014-04" db="EMBL/GenBank/DDBJ databases">
        <authorList>
            <consortium name="DOE Joint Genome Institute"/>
            <person name="Kuo A."/>
            <person name="Zuccaro A."/>
            <person name="Kohler A."/>
            <person name="Nagy L.G."/>
            <person name="Floudas D."/>
            <person name="Copeland A."/>
            <person name="Barry K.W."/>
            <person name="Cichocki N."/>
            <person name="Veneault-Fourrey C."/>
            <person name="LaButti K."/>
            <person name="Lindquist E.A."/>
            <person name="Lipzen A."/>
            <person name="Lundell T."/>
            <person name="Morin E."/>
            <person name="Murat C."/>
            <person name="Sun H."/>
            <person name="Tunlid A."/>
            <person name="Henrissat B."/>
            <person name="Grigoriev I.V."/>
            <person name="Hibbett D.S."/>
            <person name="Martin F."/>
            <person name="Nordberg H.P."/>
            <person name="Cantor M.N."/>
            <person name="Hua S.X."/>
        </authorList>
    </citation>
    <scope>NUCLEOTIDE SEQUENCE [LARGE SCALE GENOMIC DNA]</scope>
    <source>
        <strain evidence="8 9">MAFF 305830</strain>
    </source>
</reference>
<comment type="similarity">
    <text evidence="2 7">Belongs to the ARPC5 family.</text>
</comment>
<evidence type="ECO:0000256" key="4">
    <source>
        <dbReference type="ARBA" id="ARBA00023212"/>
    </source>
</evidence>
<evidence type="ECO:0000256" key="3">
    <source>
        <dbReference type="ARBA" id="ARBA00022490"/>
    </source>
</evidence>
<reference evidence="9" key="2">
    <citation type="submission" date="2015-01" db="EMBL/GenBank/DDBJ databases">
        <title>Evolutionary Origins and Diversification of the Mycorrhizal Mutualists.</title>
        <authorList>
            <consortium name="DOE Joint Genome Institute"/>
            <consortium name="Mycorrhizal Genomics Consortium"/>
            <person name="Kohler A."/>
            <person name="Kuo A."/>
            <person name="Nagy L.G."/>
            <person name="Floudas D."/>
            <person name="Copeland A."/>
            <person name="Barry K.W."/>
            <person name="Cichocki N."/>
            <person name="Veneault-Fourrey C."/>
            <person name="LaButti K."/>
            <person name="Lindquist E.A."/>
            <person name="Lipzen A."/>
            <person name="Lundell T."/>
            <person name="Morin E."/>
            <person name="Murat C."/>
            <person name="Riley R."/>
            <person name="Ohm R."/>
            <person name="Sun H."/>
            <person name="Tunlid A."/>
            <person name="Henrissat B."/>
            <person name="Grigoriev I.V."/>
            <person name="Hibbett D.S."/>
            <person name="Martin F."/>
        </authorList>
    </citation>
    <scope>NUCLEOTIDE SEQUENCE [LARGE SCALE GENOMIC DNA]</scope>
    <source>
        <strain evidence="9">MAFF 305830</strain>
    </source>
</reference>
<dbReference type="Pfam" id="PF04699">
    <property type="entry name" value="P16-Arc"/>
    <property type="match status" value="1"/>
</dbReference>
<accession>A0A0C2X5A2</accession>
<dbReference type="AlphaFoldDB" id="A0A0C2X5A2"/>
<dbReference type="STRING" id="933852.A0A0C2X5A2"/>
<dbReference type="GO" id="GO:0005885">
    <property type="term" value="C:Arp2/3 protein complex"/>
    <property type="evidence" value="ECO:0007669"/>
    <property type="project" value="InterPro"/>
</dbReference>
<name>A0A0C2X5A2_SERVB</name>
<dbReference type="FunFam" id="1.25.40.190:FF:000003">
    <property type="entry name" value="Actin-related protein 2/3 complex subunit 5"/>
    <property type="match status" value="1"/>
</dbReference>
<proteinExistence type="inferred from homology"/>
<dbReference type="GO" id="GO:0044396">
    <property type="term" value="P:actin cortical patch organization"/>
    <property type="evidence" value="ECO:0007669"/>
    <property type="project" value="UniProtKB-ARBA"/>
</dbReference>